<evidence type="ECO:0000313" key="1">
    <source>
        <dbReference type="EMBL" id="RNB91101.1"/>
    </source>
</evidence>
<dbReference type="RefSeq" id="WP_122916953.1">
    <property type="nucleotide sequence ID" value="NZ_RHHQ01000006.1"/>
</dbReference>
<proteinExistence type="predicted"/>
<dbReference type="OrthoDB" id="2469215at2"/>
<dbReference type="EMBL" id="RHHQ01000006">
    <property type="protein sequence ID" value="RNB91101.1"/>
    <property type="molecule type" value="Genomic_DNA"/>
</dbReference>
<reference evidence="1 2" key="1">
    <citation type="submission" date="2018-10" db="EMBL/GenBank/DDBJ databases">
        <title>Phylogenomics of Brevibacillus.</title>
        <authorList>
            <person name="Dunlap C."/>
        </authorList>
    </citation>
    <scope>NUCLEOTIDE SEQUENCE [LARGE SCALE GENOMIC DNA]</scope>
    <source>
        <strain evidence="1 2">JCM 15716</strain>
    </source>
</reference>
<comment type="caution">
    <text evidence="1">The sequence shown here is derived from an EMBL/GenBank/DDBJ whole genome shotgun (WGS) entry which is preliminary data.</text>
</comment>
<gene>
    <name evidence="1" type="ORF">EDM56_05815</name>
</gene>
<evidence type="ECO:0000313" key="2">
    <source>
        <dbReference type="Proteomes" id="UP000271031"/>
    </source>
</evidence>
<dbReference type="AlphaFoldDB" id="A0A3M8DUN6"/>
<evidence type="ECO:0008006" key="3">
    <source>
        <dbReference type="Google" id="ProtNLM"/>
    </source>
</evidence>
<name>A0A3M8DUN6_9BACL</name>
<dbReference type="Proteomes" id="UP000271031">
    <property type="component" value="Unassembled WGS sequence"/>
</dbReference>
<dbReference type="SUPFAM" id="SSF111283">
    <property type="entry name" value="Putative modulator of DNA gyrase, PmbA/TldD"/>
    <property type="match status" value="1"/>
</dbReference>
<keyword evidence="2" id="KW-1185">Reference proteome</keyword>
<accession>A0A3M8DUN6</accession>
<sequence>MNQERSLPIHSLADGILSLADALGLFVTFVATKREKTQYRWQSGRFLDRSHHLETSVYLTVRTASGTIGQAMTSALVPDRLEQAFHQAVRHASERPQIARSLDTLAALEKRQLPFMMHHSSQPTAINKSFLHKIEAQHRHFSAPSGAAVTSVSFLHERITAARSDGQLFSLPLDRLICSHLATRYRLNIQSGVSTTVGFDDELYEGIMQDLARKRQDAILDLAHADMLSTSPISGSFGVVRNVLLDDQLLGQLLAHCLRLPQHLQPAASRTTLSFLQAEGSPAFSPIHPFGYLVGTTAIYSSAGTDTASLAALTSHPSSPFHLSLDFPIETSGYEERVNLLDACRSWARNGALAGKGCLIVQGVRHLELNQTDGSFLLYPERMGLFESGRLSALPQQAVKGSLSALIPAIVRGFGPMRQVWLSVDNWQVADLPRFTLAQLPFSLGQGV</sequence>
<dbReference type="GO" id="GO:0008237">
    <property type="term" value="F:metallopeptidase activity"/>
    <property type="evidence" value="ECO:0007669"/>
    <property type="project" value="InterPro"/>
</dbReference>
<organism evidence="1 2">
    <name type="scientific">Brevibacillus fluminis</name>
    <dbReference type="NCBI Taxonomy" id="511487"/>
    <lineage>
        <taxon>Bacteria</taxon>
        <taxon>Bacillati</taxon>
        <taxon>Bacillota</taxon>
        <taxon>Bacilli</taxon>
        <taxon>Bacillales</taxon>
        <taxon>Paenibacillaceae</taxon>
        <taxon>Brevibacillus</taxon>
    </lineage>
</organism>
<dbReference type="GO" id="GO:0006508">
    <property type="term" value="P:proteolysis"/>
    <property type="evidence" value="ECO:0007669"/>
    <property type="project" value="InterPro"/>
</dbReference>
<protein>
    <recommendedName>
        <fullName evidence="3">TldD/PmbA family protein</fullName>
    </recommendedName>
</protein>
<dbReference type="InterPro" id="IPR036059">
    <property type="entry name" value="TldD/PmbA_sf"/>
</dbReference>